<proteinExistence type="predicted"/>
<evidence type="ECO:0000313" key="2">
    <source>
        <dbReference type="Proteomes" id="UP000000304"/>
    </source>
</evidence>
<organism evidence="1 2">
    <name type="scientific">Drosophila simulans</name>
    <name type="common">Fruit fly</name>
    <dbReference type="NCBI Taxonomy" id="7240"/>
    <lineage>
        <taxon>Eukaryota</taxon>
        <taxon>Metazoa</taxon>
        <taxon>Ecdysozoa</taxon>
        <taxon>Arthropoda</taxon>
        <taxon>Hexapoda</taxon>
        <taxon>Insecta</taxon>
        <taxon>Pterygota</taxon>
        <taxon>Neoptera</taxon>
        <taxon>Endopterygota</taxon>
        <taxon>Diptera</taxon>
        <taxon>Brachycera</taxon>
        <taxon>Muscomorpha</taxon>
        <taxon>Ephydroidea</taxon>
        <taxon>Drosophilidae</taxon>
        <taxon>Drosophila</taxon>
        <taxon>Sophophora</taxon>
    </lineage>
</organism>
<protein>
    <submittedName>
        <fullName evidence="1">GD21810</fullName>
    </submittedName>
</protein>
<gene>
    <name evidence="1" type="primary">Dsim\GD21810</name>
    <name evidence="1" type="ORF">Dsim_GD21810</name>
</gene>
<dbReference type="HOGENOM" id="CLU_3126604_0_0_1"/>
<sequence>MGNGIDSTSESSSTDAFAMQLGRTLEFYFPDLDCECGDVAVIGIRRDPKV</sequence>
<reference evidence="1 2" key="1">
    <citation type="journal article" date="2007" name="Nature">
        <title>Evolution of genes and genomes on the Drosophila phylogeny.</title>
        <authorList>
            <consortium name="Drosophila 12 Genomes Consortium"/>
            <person name="Clark A.G."/>
            <person name="Eisen M.B."/>
            <person name="Smith D.R."/>
            <person name="Bergman C.M."/>
            <person name="Oliver B."/>
            <person name="Markow T.A."/>
            <person name="Kaufman T.C."/>
            <person name="Kellis M."/>
            <person name="Gelbart W."/>
            <person name="Iyer V.N."/>
            <person name="Pollard D.A."/>
            <person name="Sackton T.B."/>
            <person name="Larracuente A.M."/>
            <person name="Singh N.D."/>
            <person name="Abad J.P."/>
            <person name="Abt D.N."/>
            <person name="Adryan B."/>
            <person name="Aguade M."/>
            <person name="Akashi H."/>
            <person name="Anderson W.W."/>
            <person name="Aquadro C.F."/>
            <person name="Ardell D.H."/>
            <person name="Arguello R."/>
            <person name="Artieri C.G."/>
            <person name="Barbash D.A."/>
            <person name="Barker D."/>
            <person name="Barsanti P."/>
            <person name="Batterham P."/>
            <person name="Batzoglou S."/>
            <person name="Begun D."/>
            <person name="Bhutkar A."/>
            <person name="Blanco E."/>
            <person name="Bosak S.A."/>
            <person name="Bradley R.K."/>
            <person name="Brand A.D."/>
            <person name="Brent M.R."/>
            <person name="Brooks A.N."/>
            <person name="Brown R.H."/>
            <person name="Butlin R.K."/>
            <person name="Caggese C."/>
            <person name="Calvi B.R."/>
            <person name="Bernardo de Carvalho A."/>
            <person name="Caspi A."/>
            <person name="Castrezana S."/>
            <person name="Celniker S.E."/>
            <person name="Chang J.L."/>
            <person name="Chapple C."/>
            <person name="Chatterji S."/>
            <person name="Chinwalla A."/>
            <person name="Civetta A."/>
            <person name="Clifton S.W."/>
            <person name="Comeron J.M."/>
            <person name="Costello J.C."/>
            <person name="Coyne J.A."/>
            <person name="Daub J."/>
            <person name="David R.G."/>
            <person name="Delcher A.L."/>
            <person name="Delehaunty K."/>
            <person name="Do C.B."/>
            <person name="Ebling H."/>
            <person name="Edwards K."/>
            <person name="Eickbush T."/>
            <person name="Evans J.D."/>
            <person name="Filipski A."/>
            <person name="Findeiss S."/>
            <person name="Freyhult E."/>
            <person name="Fulton L."/>
            <person name="Fulton R."/>
            <person name="Garcia A.C."/>
            <person name="Gardiner A."/>
            <person name="Garfield D.A."/>
            <person name="Garvin B.E."/>
            <person name="Gibson G."/>
            <person name="Gilbert D."/>
            <person name="Gnerre S."/>
            <person name="Godfrey J."/>
            <person name="Good R."/>
            <person name="Gotea V."/>
            <person name="Gravely B."/>
            <person name="Greenberg A.J."/>
            <person name="Griffiths-Jones S."/>
            <person name="Gross S."/>
            <person name="Guigo R."/>
            <person name="Gustafson E.A."/>
            <person name="Haerty W."/>
            <person name="Hahn M.W."/>
            <person name="Halligan D.L."/>
            <person name="Halpern A.L."/>
            <person name="Halter G.M."/>
            <person name="Han M.V."/>
            <person name="Heger A."/>
            <person name="Hillier L."/>
            <person name="Hinrichs A.S."/>
            <person name="Holmes I."/>
            <person name="Hoskins R.A."/>
            <person name="Hubisz M.J."/>
            <person name="Hultmark D."/>
            <person name="Huntley M.A."/>
            <person name="Jaffe D.B."/>
            <person name="Jagadeeshan S."/>
            <person name="Jeck W.R."/>
            <person name="Johnson J."/>
            <person name="Jones C.D."/>
            <person name="Jordan W.C."/>
            <person name="Karpen G.H."/>
            <person name="Kataoka E."/>
            <person name="Keightley P.D."/>
            <person name="Kheradpour P."/>
            <person name="Kirkness E.F."/>
            <person name="Koerich L.B."/>
            <person name="Kristiansen K."/>
            <person name="Kudrna D."/>
            <person name="Kulathinal R.J."/>
            <person name="Kumar S."/>
            <person name="Kwok R."/>
            <person name="Lander E."/>
            <person name="Langley C.H."/>
            <person name="Lapoint R."/>
            <person name="Lazzaro B.P."/>
            <person name="Lee S.J."/>
            <person name="Levesque L."/>
            <person name="Li R."/>
            <person name="Lin C.F."/>
            <person name="Lin M.F."/>
            <person name="Lindblad-Toh K."/>
            <person name="Llopart A."/>
            <person name="Long M."/>
            <person name="Low L."/>
            <person name="Lozovsky E."/>
            <person name="Lu J."/>
            <person name="Luo M."/>
            <person name="Machado C.A."/>
            <person name="Makalowski W."/>
            <person name="Marzo M."/>
            <person name="Matsuda M."/>
            <person name="Matzkin L."/>
            <person name="McAllister B."/>
            <person name="McBride C.S."/>
            <person name="McKernan B."/>
            <person name="McKernan K."/>
            <person name="Mendez-Lago M."/>
            <person name="Minx P."/>
            <person name="Mollenhauer M.U."/>
            <person name="Montooth K."/>
            <person name="Mount S.M."/>
            <person name="Mu X."/>
            <person name="Myers E."/>
            <person name="Negre B."/>
            <person name="Newfeld S."/>
            <person name="Nielsen R."/>
            <person name="Noor M.A."/>
            <person name="O'Grady P."/>
            <person name="Pachter L."/>
            <person name="Papaceit M."/>
            <person name="Parisi M.J."/>
            <person name="Parisi M."/>
            <person name="Parts L."/>
            <person name="Pedersen J.S."/>
            <person name="Pesole G."/>
            <person name="Phillippy A.M."/>
            <person name="Ponting C.P."/>
            <person name="Pop M."/>
            <person name="Porcelli D."/>
            <person name="Powell J.R."/>
            <person name="Prohaska S."/>
            <person name="Pruitt K."/>
            <person name="Puig M."/>
            <person name="Quesneville H."/>
            <person name="Ram K.R."/>
            <person name="Rand D."/>
            <person name="Rasmussen M.D."/>
            <person name="Reed L.K."/>
            <person name="Reenan R."/>
            <person name="Reily A."/>
            <person name="Remington K.A."/>
            <person name="Rieger T.T."/>
            <person name="Ritchie M.G."/>
            <person name="Robin C."/>
            <person name="Rogers Y.H."/>
            <person name="Rohde C."/>
            <person name="Rozas J."/>
            <person name="Rubenfield M.J."/>
            <person name="Ruiz A."/>
            <person name="Russo S."/>
            <person name="Salzberg S.L."/>
            <person name="Sanchez-Gracia A."/>
            <person name="Saranga D.J."/>
            <person name="Sato H."/>
            <person name="Schaeffer S.W."/>
            <person name="Schatz M.C."/>
            <person name="Schlenke T."/>
            <person name="Schwartz R."/>
            <person name="Segarra C."/>
            <person name="Singh R.S."/>
            <person name="Sirot L."/>
            <person name="Sirota M."/>
            <person name="Sisneros N.B."/>
            <person name="Smith C.D."/>
            <person name="Smith T.F."/>
            <person name="Spieth J."/>
            <person name="Stage D.E."/>
            <person name="Stark A."/>
            <person name="Stephan W."/>
            <person name="Strausberg R.L."/>
            <person name="Strempel S."/>
            <person name="Sturgill D."/>
            <person name="Sutton G."/>
            <person name="Sutton G.G."/>
            <person name="Tao W."/>
            <person name="Teichmann S."/>
            <person name="Tobari Y.N."/>
            <person name="Tomimura Y."/>
            <person name="Tsolas J.M."/>
            <person name="Valente V.L."/>
            <person name="Venter E."/>
            <person name="Venter J.C."/>
            <person name="Vicario S."/>
            <person name="Vieira F.G."/>
            <person name="Vilella A.J."/>
            <person name="Villasante A."/>
            <person name="Walenz B."/>
            <person name="Wang J."/>
            <person name="Wasserman M."/>
            <person name="Watts T."/>
            <person name="Wilson D."/>
            <person name="Wilson R.K."/>
            <person name="Wing R.A."/>
            <person name="Wolfner M.F."/>
            <person name="Wong A."/>
            <person name="Wong G.K."/>
            <person name="Wu C.I."/>
            <person name="Wu G."/>
            <person name="Yamamoto D."/>
            <person name="Yang H.P."/>
            <person name="Yang S.P."/>
            <person name="Yorke J.A."/>
            <person name="Yoshida K."/>
            <person name="Zdobnov E."/>
            <person name="Zhang P."/>
            <person name="Zhang Y."/>
            <person name="Zimin A.V."/>
            <person name="Baldwin J."/>
            <person name="Abdouelleil A."/>
            <person name="Abdulkadir J."/>
            <person name="Abebe A."/>
            <person name="Abera B."/>
            <person name="Abreu J."/>
            <person name="Acer S.C."/>
            <person name="Aftuck L."/>
            <person name="Alexander A."/>
            <person name="An P."/>
            <person name="Anderson E."/>
            <person name="Anderson S."/>
            <person name="Arachi H."/>
            <person name="Azer M."/>
            <person name="Bachantsang P."/>
            <person name="Barry A."/>
            <person name="Bayul T."/>
            <person name="Berlin A."/>
            <person name="Bessette D."/>
            <person name="Bloom T."/>
            <person name="Blye J."/>
            <person name="Boguslavskiy L."/>
            <person name="Bonnet C."/>
            <person name="Boukhgalter B."/>
            <person name="Bourzgui I."/>
            <person name="Brown A."/>
            <person name="Cahill P."/>
            <person name="Channer S."/>
            <person name="Cheshatsang Y."/>
            <person name="Chuda L."/>
            <person name="Citroen M."/>
            <person name="Collymore A."/>
            <person name="Cooke P."/>
            <person name="Costello M."/>
            <person name="D'Aco K."/>
            <person name="Daza R."/>
            <person name="De Haan G."/>
            <person name="DeGray S."/>
            <person name="DeMaso C."/>
            <person name="Dhargay N."/>
            <person name="Dooley K."/>
            <person name="Dooley E."/>
            <person name="Doricent M."/>
            <person name="Dorje P."/>
            <person name="Dorjee K."/>
            <person name="Dupes A."/>
            <person name="Elong R."/>
            <person name="Falk J."/>
            <person name="Farina A."/>
            <person name="Faro S."/>
            <person name="Ferguson D."/>
            <person name="Fisher S."/>
            <person name="Foley C.D."/>
            <person name="Franke A."/>
            <person name="Friedrich D."/>
            <person name="Gadbois L."/>
            <person name="Gearin G."/>
            <person name="Gearin C.R."/>
            <person name="Giannoukos G."/>
            <person name="Goode T."/>
            <person name="Graham J."/>
            <person name="Grandbois E."/>
            <person name="Grewal S."/>
            <person name="Gyaltsen K."/>
            <person name="Hafez N."/>
            <person name="Hagos B."/>
            <person name="Hall J."/>
            <person name="Henson C."/>
            <person name="Hollinger A."/>
            <person name="Honan T."/>
            <person name="Huard M.D."/>
            <person name="Hughes L."/>
            <person name="Hurhula B."/>
            <person name="Husby M.E."/>
            <person name="Kamat A."/>
            <person name="Kanga B."/>
            <person name="Kashin S."/>
            <person name="Khazanovich D."/>
            <person name="Kisner P."/>
            <person name="Lance K."/>
            <person name="Lara M."/>
            <person name="Lee W."/>
            <person name="Lennon N."/>
            <person name="Letendre F."/>
            <person name="LeVine R."/>
            <person name="Lipovsky A."/>
            <person name="Liu X."/>
            <person name="Liu J."/>
            <person name="Liu S."/>
            <person name="Lokyitsang T."/>
            <person name="Lokyitsang Y."/>
            <person name="Lubonja R."/>
            <person name="Lui A."/>
            <person name="MacDonald P."/>
            <person name="Magnisalis V."/>
            <person name="Maru K."/>
            <person name="Matthews C."/>
            <person name="McCusker W."/>
            <person name="McDonough S."/>
            <person name="Mehta T."/>
            <person name="Meldrim J."/>
            <person name="Meneus L."/>
            <person name="Mihai O."/>
            <person name="Mihalev A."/>
            <person name="Mihova T."/>
            <person name="Mittelman R."/>
            <person name="Mlenga V."/>
            <person name="Montmayeur A."/>
            <person name="Mulrain L."/>
            <person name="Navidi A."/>
            <person name="Naylor J."/>
            <person name="Negash T."/>
            <person name="Nguyen T."/>
            <person name="Nguyen N."/>
            <person name="Nicol R."/>
            <person name="Norbu C."/>
            <person name="Norbu N."/>
            <person name="Novod N."/>
            <person name="O'Neill B."/>
            <person name="Osman S."/>
            <person name="Markiewicz E."/>
            <person name="Oyono O.L."/>
            <person name="Patti C."/>
            <person name="Phunkhang P."/>
            <person name="Pierre F."/>
            <person name="Priest M."/>
            <person name="Raghuraman S."/>
            <person name="Rege F."/>
            <person name="Reyes R."/>
            <person name="Rise C."/>
            <person name="Rogov P."/>
            <person name="Ross K."/>
            <person name="Ryan E."/>
            <person name="Settipalli S."/>
            <person name="Shea T."/>
            <person name="Sherpa N."/>
            <person name="Shi L."/>
            <person name="Shih D."/>
            <person name="Sparrow T."/>
            <person name="Spaulding J."/>
            <person name="Stalker J."/>
            <person name="Stange-Thomann N."/>
            <person name="Stavropoulos S."/>
            <person name="Stone C."/>
            <person name="Strader C."/>
            <person name="Tesfaye S."/>
            <person name="Thomson T."/>
            <person name="Thoulutsang Y."/>
            <person name="Thoulutsang D."/>
            <person name="Topham K."/>
            <person name="Topping I."/>
            <person name="Tsamla T."/>
            <person name="Vassiliev H."/>
            <person name="Vo A."/>
            <person name="Wangchuk T."/>
            <person name="Wangdi T."/>
            <person name="Weiand M."/>
            <person name="Wilkinson J."/>
            <person name="Wilson A."/>
            <person name="Yadav S."/>
            <person name="Young G."/>
            <person name="Yu Q."/>
            <person name="Zembek L."/>
            <person name="Zhong D."/>
            <person name="Zimmer A."/>
            <person name="Zwirko Z."/>
            <person name="Jaffe D.B."/>
            <person name="Alvarez P."/>
            <person name="Brockman W."/>
            <person name="Butler J."/>
            <person name="Chin C."/>
            <person name="Gnerre S."/>
            <person name="Grabherr M."/>
            <person name="Kleber M."/>
            <person name="Mauceli E."/>
            <person name="MacCallum I."/>
        </authorList>
    </citation>
    <scope>NUCLEOTIDE SEQUENCE [LARGE SCALE GENOMIC DNA]</scope>
    <source>
        <strain evidence="2">white501</strain>
    </source>
</reference>
<dbReference type="Proteomes" id="UP000000304">
    <property type="component" value="Chromosome 2L"/>
</dbReference>
<dbReference type="AlphaFoldDB" id="B4Q8Y2"/>
<evidence type="ECO:0000313" key="1">
    <source>
        <dbReference type="EMBL" id="EDX05414.1"/>
    </source>
</evidence>
<accession>B4Q8Y2</accession>
<name>B4Q8Y2_DROSI</name>
<dbReference type="EMBL" id="CM000361">
    <property type="protein sequence ID" value="EDX05414.1"/>
    <property type="molecule type" value="Genomic_DNA"/>
</dbReference>
<keyword evidence="2" id="KW-1185">Reference proteome</keyword>